<dbReference type="OrthoDB" id="1734554at2"/>
<reference evidence="4" key="1">
    <citation type="submission" date="2016-10" db="EMBL/GenBank/DDBJ databases">
        <title>The complete genome sequence of the rumen bacterium Butyrivibrio hungatei MB2003.</title>
        <authorList>
            <person name="Palevich N."/>
            <person name="Kelly W.J."/>
            <person name="Leahy S.C."/>
            <person name="Altermann E."/>
            <person name="Rakonjac J."/>
            <person name="Attwood G.T."/>
        </authorList>
    </citation>
    <scope>NUCLEOTIDE SEQUENCE [LARGE SCALE GENOMIC DNA]</scope>
    <source>
        <strain evidence="4">MB2003</strain>
    </source>
</reference>
<evidence type="ECO:0000313" key="4">
    <source>
        <dbReference type="Proteomes" id="UP000179284"/>
    </source>
</evidence>
<gene>
    <name evidence="3" type="ORF">bhn_I2563</name>
</gene>
<sequence>METTRMHKTGTITAGVTLIAFGVMFIFSTIFNVLSYEFVFSMWPLILVGLGVEILITNMLTDKFVYDKSAVFVIILMSFFAMGMACMDICIKHADWICSL</sequence>
<name>A0A1D9P5Z5_9FIRM</name>
<feature type="transmembrane region" description="Helical" evidence="1">
    <location>
        <begin position="12"/>
        <end position="34"/>
    </location>
</feature>
<keyword evidence="1" id="KW-0472">Membrane</keyword>
<keyword evidence="4" id="KW-1185">Reference proteome</keyword>
<evidence type="ECO:0000256" key="1">
    <source>
        <dbReference type="SAM" id="Phobius"/>
    </source>
</evidence>
<dbReference type="KEGG" id="bhu:bhn_I2563"/>
<dbReference type="EMBL" id="CP017831">
    <property type="protein sequence ID" value="AOZ97595.1"/>
    <property type="molecule type" value="Genomic_DNA"/>
</dbReference>
<keyword evidence="1" id="KW-0812">Transmembrane</keyword>
<evidence type="ECO:0000313" key="3">
    <source>
        <dbReference type="EMBL" id="AOZ97595.1"/>
    </source>
</evidence>
<feature type="domain" description="LiaI-LiaF-like transmembrane region" evidence="2">
    <location>
        <begin position="12"/>
        <end position="55"/>
    </location>
</feature>
<dbReference type="InterPro" id="IPR043726">
    <property type="entry name" value="LiaI-LiaF-like_TM1"/>
</dbReference>
<dbReference type="Proteomes" id="UP000179284">
    <property type="component" value="Chromosome I"/>
</dbReference>
<dbReference type="Pfam" id="PF18917">
    <property type="entry name" value="LiaI-LiaF-like_TM1"/>
    <property type="match status" value="1"/>
</dbReference>
<protein>
    <recommendedName>
        <fullName evidence="2">LiaI-LiaF-like transmembrane region domain-containing protein</fullName>
    </recommendedName>
</protein>
<accession>A0A1D9P5Z5</accession>
<proteinExistence type="predicted"/>
<feature type="transmembrane region" description="Helical" evidence="1">
    <location>
        <begin position="40"/>
        <end position="60"/>
    </location>
</feature>
<evidence type="ECO:0000259" key="2">
    <source>
        <dbReference type="Pfam" id="PF18917"/>
    </source>
</evidence>
<feature type="transmembrane region" description="Helical" evidence="1">
    <location>
        <begin position="72"/>
        <end position="94"/>
    </location>
</feature>
<keyword evidence="1" id="KW-1133">Transmembrane helix</keyword>
<dbReference type="AlphaFoldDB" id="A0A1D9P5Z5"/>
<organism evidence="3 4">
    <name type="scientific">Butyrivibrio hungatei</name>
    <dbReference type="NCBI Taxonomy" id="185008"/>
    <lineage>
        <taxon>Bacteria</taxon>
        <taxon>Bacillati</taxon>
        <taxon>Bacillota</taxon>
        <taxon>Clostridia</taxon>
        <taxon>Lachnospirales</taxon>
        <taxon>Lachnospiraceae</taxon>
        <taxon>Butyrivibrio</taxon>
    </lineage>
</organism>